<accession>A0AAV4WRS3</accession>
<reference evidence="1 2" key="1">
    <citation type="submission" date="2021-06" db="EMBL/GenBank/DDBJ databases">
        <title>Caerostris darwini draft genome.</title>
        <authorList>
            <person name="Kono N."/>
            <person name="Arakawa K."/>
        </authorList>
    </citation>
    <scope>NUCLEOTIDE SEQUENCE [LARGE SCALE GENOMIC DNA]</scope>
</reference>
<proteinExistence type="predicted"/>
<dbReference type="Proteomes" id="UP001054837">
    <property type="component" value="Unassembled WGS sequence"/>
</dbReference>
<comment type="caution">
    <text evidence="1">The sequence shown here is derived from an EMBL/GenBank/DDBJ whole genome shotgun (WGS) entry which is preliminary data.</text>
</comment>
<keyword evidence="2" id="KW-1185">Reference proteome</keyword>
<evidence type="ECO:0000313" key="2">
    <source>
        <dbReference type="Proteomes" id="UP001054837"/>
    </source>
</evidence>
<evidence type="ECO:0000313" key="1">
    <source>
        <dbReference type="EMBL" id="GIY85247.1"/>
    </source>
</evidence>
<dbReference type="EMBL" id="BPLQ01015031">
    <property type="protein sequence ID" value="GIY85247.1"/>
    <property type="molecule type" value="Genomic_DNA"/>
</dbReference>
<gene>
    <name evidence="1" type="ORF">CDAR_508061</name>
</gene>
<name>A0AAV4WRS3_9ARAC</name>
<protein>
    <submittedName>
        <fullName evidence="1">Uncharacterized protein</fullName>
    </submittedName>
</protein>
<organism evidence="1 2">
    <name type="scientific">Caerostris darwini</name>
    <dbReference type="NCBI Taxonomy" id="1538125"/>
    <lineage>
        <taxon>Eukaryota</taxon>
        <taxon>Metazoa</taxon>
        <taxon>Ecdysozoa</taxon>
        <taxon>Arthropoda</taxon>
        <taxon>Chelicerata</taxon>
        <taxon>Arachnida</taxon>
        <taxon>Araneae</taxon>
        <taxon>Araneomorphae</taxon>
        <taxon>Entelegynae</taxon>
        <taxon>Araneoidea</taxon>
        <taxon>Araneidae</taxon>
        <taxon>Caerostris</taxon>
    </lineage>
</organism>
<dbReference type="AlphaFoldDB" id="A0AAV4WRS3"/>
<sequence length="95" mass="10379">MSTKCQSYSEDLCLTFSYGSTSITSNNSCYTSPSQADGQLRSTAQNKKTDMIGQSNDTGRCAGTHLFKSGPKHGSNKEGMRIHTSIYLAITTWAW</sequence>